<keyword evidence="2" id="KW-1185">Reference proteome</keyword>
<evidence type="ECO:0000313" key="1">
    <source>
        <dbReference type="EMBL" id="EES52712.1"/>
    </source>
</evidence>
<evidence type="ECO:0000313" key="2">
    <source>
        <dbReference type="Proteomes" id="UP000009374"/>
    </source>
</evidence>
<dbReference type="AlphaFoldDB" id="C6HXG0"/>
<proteinExistence type="predicted"/>
<protein>
    <submittedName>
        <fullName evidence="1">Uncharacterized protein</fullName>
    </submittedName>
</protein>
<organism evidence="1 2">
    <name type="scientific">Leptospirillum ferrodiazotrophum</name>
    <dbReference type="NCBI Taxonomy" id="412449"/>
    <lineage>
        <taxon>Bacteria</taxon>
        <taxon>Pseudomonadati</taxon>
        <taxon>Nitrospirota</taxon>
        <taxon>Nitrospiria</taxon>
        <taxon>Nitrospirales</taxon>
        <taxon>Nitrospiraceae</taxon>
        <taxon>Leptospirillum</taxon>
    </lineage>
</organism>
<gene>
    <name evidence="1" type="ORF">UBAL3_92050084</name>
</gene>
<sequence length="442" mass="48587">MTGWIESRLDDAIFESALLPLLGRSLEKAFFGLKEGATLEGSSLGGIFIFHKELGLILQNEDSRRIYPKTAPGLSAEEMESLVEATLPPASRPAFLTLCSGSDLSVSGGFPVLPDRIDEARSLFFWEGRFVWGKVIVLKTASDDTMESFAAPFLSDASNPDSSLRKLLDAWMFDTTMEVFWGRILAHIPSDFLPSEGGLSPQWRRRVAIPFGAEAEGEERCVVAEYFRDFENGWRRILRYEKAGVAPSRPSASPGGSESMAALDIPVGFWGFLPLGAVRFPGPLVRKLDVSVFLGRLRWGRAMALRTLYRHLLYAGPLEILGAWVPENESFAPEVFALLPPVLGESVLDDTLVTLRVSSPGYRMGVEGRVRPEDMMVTEARHASHLMLLLRSCPLDKAKEAVIPRLSSLEGVEPQTLAASLLRDHLHSPSAPASSLQSAHSH</sequence>
<accession>C6HXG0</accession>
<reference evidence="1 2" key="1">
    <citation type="journal article" date="2009" name="Appl. Environ. Microbiol.">
        <title>Community genomic and proteomic analyses of chemoautotrophic iron-oxidizing "Leptospirillum rubarum" (Group II) and "Leptospirillum ferrodiazotrophum" (Group III) bacteria in acid mine drainage biofilms.</title>
        <authorList>
            <person name="Goltsman D.S."/>
            <person name="Denef V.J."/>
            <person name="Singer S.W."/>
            <person name="VerBerkmoes N.C."/>
            <person name="Lefsrud M."/>
            <person name="Mueller R.S."/>
            <person name="Dick G.J."/>
            <person name="Sun C.L."/>
            <person name="Wheeler K.E."/>
            <person name="Zemla A."/>
            <person name="Baker B.J."/>
            <person name="Hauser L."/>
            <person name="Land M."/>
            <person name="Shah M.B."/>
            <person name="Thelen M.P."/>
            <person name="Hettich R.L."/>
            <person name="Banfield J.F."/>
        </authorList>
    </citation>
    <scope>NUCLEOTIDE SEQUENCE [LARGE SCALE GENOMIC DNA]</scope>
</reference>
<dbReference type="Proteomes" id="UP000009374">
    <property type="component" value="Unassembled WGS sequence"/>
</dbReference>
<dbReference type="EMBL" id="GG693873">
    <property type="protein sequence ID" value="EES52712.1"/>
    <property type="molecule type" value="Genomic_DNA"/>
</dbReference>
<name>C6HXG0_9BACT</name>